<sequence length="437" mass="47065">MAYTDNVLKQVATLADANLGILQNSKPLTKYSNKKFQDFVSRTANLGDTVNIQKPFRMNYKNQTAADFSSAGAQVVVRWQPLTLDTPFESSWQVDTVQFAEYPFNDYKNGIGKSQMASIATGVENFLASQIPLHTFRSWANVNRSASSSAVITAPGSFGELSQIYQRMVSFGIPDASDARMFIANDSIPAIVNSGLAQFALQRNDKMAMSYDVGDFGGVSFHSSNMLQAHQSGTVGDANIPTTVTNLSSDGLTLTVATGNNATFKKNDIISIVLKGSSTFNYLKWTGYTPGTEIVQVRVTADVTASGTGDAALPIYPALIYDAAGNNTERNIPLDINATIAASGVFDVYCLPSHRCGVFMVSNPLYFASPKLCDLSPFATSVKTDADTGMSLRAAYGSTLDTKVTGYTVDIYTGATAIDEYMIRVCFPLQSSLGGYY</sequence>
<accession>A0A6J7X1T1</accession>
<name>A0A6J7X1T1_9CAUD</name>
<dbReference type="EMBL" id="LR798336">
    <property type="protein sequence ID" value="CAB5224765.1"/>
    <property type="molecule type" value="Genomic_DNA"/>
</dbReference>
<evidence type="ECO:0000313" key="1">
    <source>
        <dbReference type="EMBL" id="CAB4161528.1"/>
    </source>
</evidence>
<protein>
    <submittedName>
        <fullName evidence="2">Major capsid protein Gp5</fullName>
    </submittedName>
</protein>
<dbReference type="EMBL" id="LR796712">
    <property type="protein sequence ID" value="CAB4161528.1"/>
    <property type="molecule type" value="Genomic_DNA"/>
</dbReference>
<proteinExistence type="predicted"/>
<gene>
    <name evidence="1" type="ORF">UFOVP733_57</name>
    <name evidence="2" type="ORF">UFOVP743_2</name>
</gene>
<evidence type="ECO:0000313" key="2">
    <source>
        <dbReference type="EMBL" id="CAB5224765.1"/>
    </source>
</evidence>
<reference evidence="2" key="1">
    <citation type="submission" date="2020-05" db="EMBL/GenBank/DDBJ databases">
        <authorList>
            <person name="Chiriac C."/>
            <person name="Salcher M."/>
            <person name="Ghai R."/>
            <person name="Kavagutti S V."/>
        </authorList>
    </citation>
    <scope>NUCLEOTIDE SEQUENCE</scope>
</reference>
<organism evidence="2">
    <name type="scientific">uncultured Caudovirales phage</name>
    <dbReference type="NCBI Taxonomy" id="2100421"/>
    <lineage>
        <taxon>Viruses</taxon>
        <taxon>Duplodnaviria</taxon>
        <taxon>Heunggongvirae</taxon>
        <taxon>Uroviricota</taxon>
        <taxon>Caudoviricetes</taxon>
        <taxon>Peduoviridae</taxon>
        <taxon>Maltschvirus</taxon>
        <taxon>Maltschvirus maltsch</taxon>
    </lineage>
</organism>